<feature type="coiled-coil region" evidence="8">
    <location>
        <begin position="633"/>
        <end position="682"/>
    </location>
</feature>
<evidence type="ECO:0000313" key="11">
    <source>
        <dbReference type="EMBL" id="KAG5216206.1"/>
    </source>
</evidence>
<dbReference type="GO" id="GO:0060271">
    <property type="term" value="P:cilium assembly"/>
    <property type="evidence" value="ECO:0007669"/>
    <property type="project" value="UniProtKB-ARBA"/>
</dbReference>
<keyword evidence="8" id="KW-0175">Coiled coil</keyword>
<dbReference type="Gene3D" id="3.90.550.20">
    <property type="match status" value="1"/>
</dbReference>
<accession>A0A836AFV2</accession>
<feature type="compositionally biased region" description="Basic and acidic residues" evidence="9">
    <location>
        <begin position="941"/>
        <end position="952"/>
    </location>
</feature>
<protein>
    <recommendedName>
        <fullName evidence="10">C2H2-type domain-containing protein</fullName>
    </recommendedName>
</protein>
<comment type="similarity">
    <text evidence="2">Belongs to the glycosyltransferase 32 family.</text>
</comment>
<feature type="region of interest" description="Disordered" evidence="9">
    <location>
        <begin position="941"/>
        <end position="1214"/>
    </location>
</feature>
<dbReference type="InterPro" id="IPR032714">
    <property type="entry name" value="DZIP1_N"/>
</dbReference>
<evidence type="ECO:0000313" key="12">
    <source>
        <dbReference type="Proteomes" id="UP000664991"/>
    </source>
</evidence>
<evidence type="ECO:0000256" key="7">
    <source>
        <dbReference type="PROSITE-ProRule" id="PRU00042"/>
    </source>
</evidence>
<keyword evidence="5" id="KW-0333">Golgi apparatus</keyword>
<evidence type="ECO:0000256" key="9">
    <source>
        <dbReference type="SAM" id="MobiDB-lite"/>
    </source>
</evidence>
<dbReference type="PANTHER" id="PTHR12042:SF16">
    <property type="entry name" value="ALPHA-1,4-N-ACETYLGLUCOSAMINYLTRANSFERASE"/>
    <property type="match status" value="1"/>
</dbReference>
<comment type="caution">
    <text evidence="11">The sequence shown here is derived from an EMBL/GenBank/DDBJ whole genome shotgun (WGS) entry which is preliminary data.</text>
</comment>
<feature type="compositionally biased region" description="Basic and acidic residues" evidence="9">
    <location>
        <begin position="1107"/>
        <end position="1116"/>
    </location>
</feature>
<evidence type="ECO:0000256" key="4">
    <source>
        <dbReference type="ARBA" id="ARBA00022679"/>
    </source>
</evidence>
<dbReference type="GO" id="GO:0008270">
    <property type="term" value="F:zinc ion binding"/>
    <property type="evidence" value="ECO:0007669"/>
    <property type="project" value="UniProtKB-KW"/>
</dbReference>
<feature type="domain" description="C2H2-type" evidence="10">
    <location>
        <begin position="590"/>
        <end position="618"/>
    </location>
</feature>
<dbReference type="Pfam" id="PF25977">
    <property type="entry name" value="DZIP1"/>
    <property type="match status" value="1"/>
</dbReference>
<gene>
    <name evidence="11" type="ORF">JEQ12_001782</name>
</gene>
<dbReference type="EMBL" id="JAEMGP010000001">
    <property type="protein sequence ID" value="KAG5216206.1"/>
    <property type="molecule type" value="Genomic_DNA"/>
</dbReference>
<organism evidence="11 12">
    <name type="scientific">Ovis aries</name>
    <name type="common">Sheep</name>
    <dbReference type="NCBI Taxonomy" id="9940"/>
    <lineage>
        <taxon>Eukaryota</taxon>
        <taxon>Metazoa</taxon>
        <taxon>Chordata</taxon>
        <taxon>Craniata</taxon>
        <taxon>Vertebrata</taxon>
        <taxon>Euteleostomi</taxon>
        <taxon>Mammalia</taxon>
        <taxon>Eutheria</taxon>
        <taxon>Laurasiatheria</taxon>
        <taxon>Artiodactyla</taxon>
        <taxon>Ruminantia</taxon>
        <taxon>Pecora</taxon>
        <taxon>Bovidae</taxon>
        <taxon>Caprinae</taxon>
        <taxon>Ovis</taxon>
    </lineage>
</organism>
<evidence type="ECO:0000256" key="3">
    <source>
        <dbReference type="ARBA" id="ARBA00022676"/>
    </source>
</evidence>
<evidence type="ECO:0000256" key="2">
    <source>
        <dbReference type="ARBA" id="ARBA00009003"/>
    </source>
</evidence>
<evidence type="ECO:0000256" key="5">
    <source>
        <dbReference type="ARBA" id="ARBA00023034"/>
    </source>
</evidence>
<dbReference type="Proteomes" id="UP000664991">
    <property type="component" value="Unassembled WGS sequence"/>
</dbReference>
<evidence type="ECO:0000259" key="10">
    <source>
        <dbReference type="PROSITE" id="PS50157"/>
    </source>
</evidence>
<feature type="coiled-coil region" evidence="8">
    <location>
        <begin position="751"/>
        <end position="825"/>
    </location>
</feature>
<dbReference type="InterPro" id="IPR007577">
    <property type="entry name" value="GlycoTrfase_DXD_sugar-bd_CS"/>
</dbReference>
<comment type="subcellular location">
    <subcellularLocation>
        <location evidence="1">Golgi apparatus membrane</location>
        <topology evidence="1">Single-pass type II membrane protein</topology>
    </subcellularLocation>
</comment>
<keyword evidence="6" id="KW-0472">Membrane</keyword>
<keyword evidence="3" id="KW-0328">Glycosyltransferase</keyword>
<evidence type="ECO:0000256" key="1">
    <source>
        <dbReference type="ARBA" id="ARBA00004323"/>
    </source>
</evidence>
<keyword evidence="4" id="KW-0808">Transferase</keyword>
<feature type="region of interest" description="Disordered" evidence="9">
    <location>
        <begin position="406"/>
        <end position="433"/>
    </location>
</feature>
<dbReference type="InterPro" id="IPR013087">
    <property type="entry name" value="Znf_C2H2_type"/>
</dbReference>
<dbReference type="InterPro" id="IPR029044">
    <property type="entry name" value="Nucleotide-diphossugar_trans"/>
</dbReference>
<feature type="region of interest" description="Disordered" evidence="9">
    <location>
        <begin position="839"/>
        <end position="863"/>
    </location>
</feature>
<dbReference type="Pfam" id="PF04572">
    <property type="entry name" value="Gb3_synth"/>
    <property type="match status" value="1"/>
</dbReference>
<keyword evidence="7" id="KW-0863">Zinc-finger</keyword>
<dbReference type="GO" id="GO:0006493">
    <property type="term" value="P:protein O-linked glycosylation"/>
    <property type="evidence" value="ECO:0007669"/>
    <property type="project" value="TreeGrafter"/>
</dbReference>
<sequence length="1214" mass="137334">MTGGLLGKTLQGHQAVILKRPQSENQELCFLHPSMRKEQPIYPGLGNFGKIPRTLTLDLTRSKEEIQFQKEEGAGQEKGVDMLTKLQFSLSVTLLFACGFLYQFTLKPSCLICYLPSYKSQQGLEALLGRGRSIVFLETSERMEPTPLVCCAVESAAKVYPEQPVLLLMKGLNNSMQLPPNSTSPALSLLSAIDNVFLFPLDMKSLFEDTPLFSWYTRINSSTERFWLHISSDASRLAFIWKYGGVYMDTDVISIRPIPEDNFLAAQKSQFSSNGVFGFLPHHPFLWECMENFVENYNPRIWGHQGPELMTRLLRVWCKLRDFQEVSDLKCLNFSFLHPQRFYPISFRAWRRYYEVWDTEPSFNDSYALHLWNHMNQEGKAVVRGSNTLVENLYRKHCPKTYKDLLQGPEGSVTREQSPGLPPPMQSPTPTAQGLSSPLFGAYTLPTFKFQPRRESVDWRRISALDVDRVARELDVATLQENIAGVTFCNLDREVCGRCGQPVDPVLLKVLRLAQLSIEYLLHCQDCLSTSVAQLEARLQASLGQQERGQQELGRQADELKGVREESRRRRKMISALQQLLLQTGAHSYHTCHLCDKTFMNATFLRGHIQRRHAGVVEGGKQRKQEQPVEEVLEELRAKLKWTQGELEAQRQAERQRQLQEAEIIRQREAEAKKEFDEWKEKERAKLYGEIDKLKKLFWDEFTSVANQNSTLEEKLQALQSHNMMKSNLGSLRDEEPEERLRQAQELWALKEKMEIQKTEWRRKMKALQEEHAAQKRELREQNERLQATLSQDQRKAAAQTQRQIHALRAQLQEQARLIASQEEMMQAMSLRKVEGICEGPKAVDTDEDSSEEELEDSHSGQQKVLEALRRNPTLLKQFRPVLEDTLEEKLESMGIKRDAKGIPAQTLRHLESILRAQREQKARRFSEFLSLREKLIKEATSRVKDRQKDRAPVSQPEGEVPVKSQQSPLVTKEVQPKARTLHVAQPSKPAEPAVTSLQSRSSHSLGLAPGPTPTPRSRAPGPSGTPSSPGPGLSTPPFSSEEDSERDAGPHASLQPPRALSRVGPRPQDDSDWSDTETSEGSAQAPGKGSGGLASSGTLVQSMVRNLEKQLEAPAKKPAGGVSLFSVPSARPQRAAVPGGKPQLSEDESDLEISSLEDLPQDLNQREKPKPLSRSKLPEKFGASSWSPSQPRVPGWLNLQRGKDGPFICKSQP</sequence>
<dbReference type="SUPFAM" id="SSF53448">
    <property type="entry name" value="Nucleotide-diphospho-sugar transferases"/>
    <property type="match status" value="1"/>
</dbReference>
<dbReference type="InterPro" id="IPR007652">
    <property type="entry name" value="A1-4-GlycosylTfrase_dom"/>
</dbReference>
<evidence type="ECO:0000256" key="8">
    <source>
        <dbReference type="SAM" id="Coils"/>
    </source>
</evidence>
<keyword evidence="7" id="KW-0479">Metal-binding</keyword>
<dbReference type="GO" id="GO:0008375">
    <property type="term" value="F:acetylglucosaminyltransferase activity"/>
    <property type="evidence" value="ECO:0007669"/>
    <property type="project" value="TreeGrafter"/>
</dbReference>
<name>A0A836AFV2_SHEEP</name>
<dbReference type="Pfam" id="PF04488">
    <property type="entry name" value="Gly_transf_sug"/>
    <property type="match status" value="1"/>
</dbReference>
<dbReference type="InterPro" id="IPR058883">
    <property type="entry name" value="DZIP1_dom"/>
</dbReference>
<feature type="compositionally biased region" description="Low complexity" evidence="9">
    <location>
        <begin position="1016"/>
        <end position="1040"/>
    </location>
</feature>
<feature type="compositionally biased region" description="Acidic residues" evidence="9">
    <location>
        <begin position="846"/>
        <end position="856"/>
    </location>
</feature>
<proteinExistence type="inferred from homology"/>
<dbReference type="Pfam" id="PF13815">
    <property type="entry name" value="Dzip-like_N"/>
    <property type="match status" value="1"/>
</dbReference>
<dbReference type="GO" id="GO:0000139">
    <property type="term" value="C:Golgi membrane"/>
    <property type="evidence" value="ECO:0007669"/>
    <property type="project" value="UniProtKB-SubCell"/>
</dbReference>
<dbReference type="PROSITE" id="PS50157">
    <property type="entry name" value="ZINC_FINGER_C2H2_2"/>
    <property type="match status" value="1"/>
</dbReference>
<dbReference type="InterPro" id="IPR051981">
    <property type="entry name" value="Glycosyltransf_32"/>
</dbReference>
<feature type="compositionally biased region" description="Polar residues" evidence="9">
    <location>
        <begin position="996"/>
        <end position="1005"/>
    </location>
</feature>
<keyword evidence="7" id="KW-0862">Zinc</keyword>
<dbReference type="PANTHER" id="PTHR12042">
    <property type="entry name" value="LACTOSYLCERAMIDE 4-ALPHA-GALACTOSYLTRANSFERASE ALPHA- 1,4-GALACTOSYLTRANSFERASE"/>
    <property type="match status" value="1"/>
</dbReference>
<dbReference type="AlphaFoldDB" id="A0A836AFV2"/>
<evidence type="ECO:0000256" key="6">
    <source>
        <dbReference type="ARBA" id="ARBA00023136"/>
    </source>
</evidence>
<feature type="compositionally biased region" description="Polar residues" evidence="9">
    <location>
        <begin position="1096"/>
        <end position="1105"/>
    </location>
</feature>
<reference evidence="11 12" key="1">
    <citation type="submission" date="2020-12" db="EMBL/GenBank/DDBJ databases">
        <title>De novo assembly of Tibetan sheep genome.</title>
        <authorList>
            <person name="Li X."/>
        </authorList>
    </citation>
    <scope>NUCLEOTIDE SEQUENCE [LARGE SCALE GENOMIC DNA]</scope>
    <source>
        <tissue evidence="11">Heart</tissue>
    </source>
</reference>
<dbReference type="PROSITE" id="PS00028">
    <property type="entry name" value="ZINC_FINGER_C2H2_1"/>
    <property type="match status" value="1"/>
</dbReference>